<feature type="compositionally biased region" description="Polar residues" evidence="1">
    <location>
        <begin position="35"/>
        <end position="49"/>
    </location>
</feature>
<evidence type="ECO:0000256" key="1">
    <source>
        <dbReference type="SAM" id="MobiDB-lite"/>
    </source>
</evidence>
<evidence type="ECO:0000313" key="2">
    <source>
        <dbReference type="EMBL" id="KRF80844.1"/>
    </source>
</evidence>
<feature type="compositionally biased region" description="Basic and acidic residues" evidence="1">
    <location>
        <begin position="65"/>
        <end position="89"/>
    </location>
</feature>
<gene>
    <name evidence="2" type="primary">Dvir\GJ26839</name>
    <name evidence="2" type="ORF">Dvir_GJ26839</name>
</gene>
<protein>
    <submittedName>
        <fullName evidence="2">Uncharacterized protein</fullName>
    </submittedName>
</protein>
<feature type="compositionally biased region" description="Basic residues" evidence="1">
    <location>
        <begin position="52"/>
        <end position="64"/>
    </location>
</feature>
<evidence type="ECO:0000313" key="3">
    <source>
        <dbReference type="Proteomes" id="UP000008792"/>
    </source>
</evidence>
<dbReference type="AlphaFoldDB" id="A0A0Q9W7P2"/>
<name>A0A0Q9W7P2_DROVI</name>
<organism evidence="2 3">
    <name type="scientific">Drosophila virilis</name>
    <name type="common">Fruit fly</name>
    <dbReference type="NCBI Taxonomy" id="7244"/>
    <lineage>
        <taxon>Eukaryota</taxon>
        <taxon>Metazoa</taxon>
        <taxon>Ecdysozoa</taxon>
        <taxon>Arthropoda</taxon>
        <taxon>Hexapoda</taxon>
        <taxon>Insecta</taxon>
        <taxon>Pterygota</taxon>
        <taxon>Neoptera</taxon>
        <taxon>Endopterygota</taxon>
        <taxon>Diptera</taxon>
        <taxon>Brachycera</taxon>
        <taxon>Muscomorpha</taxon>
        <taxon>Ephydroidea</taxon>
        <taxon>Drosophilidae</taxon>
        <taxon>Drosophila</taxon>
    </lineage>
</organism>
<reference evidence="2 3" key="1">
    <citation type="journal article" date="2007" name="Nature">
        <title>Evolution of genes and genomes on the Drosophila phylogeny.</title>
        <authorList>
            <consortium name="Drosophila 12 Genomes Consortium"/>
            <person name="Clark A.G."/>
            <person name="Eisen M.B."/>
            <person name="Smith D.R."/>
            <person name="Bergman C.M."/>
            <person name="Oliver B."/>
            <person name="Markow T.A."/>
            <person name="Kaufman T.C."/>
            <person name="Kellis M."/>
            <person name="Gelbart W."/>
            <person name="Iyer V.N."/>
            <person name="Pollard D.A."/>
            <person name="Sackton T.B."/>
            <person name="Larracuente A.M."/>
            <person name="Singh N.D."/>
            <person name="Abad J.P."/>
            <person name="Abt D.N."/>
            <person name="Adryan B."/>
            <person name="Aguade M."/>
            <person name="Akashi H."/>
            <person name="Anderson W.W."/>
            <person name="Aquadro C.F."/>
            <person name="Ardell D.H."/>
            <person name="Arguello R."/>
            <person name="Artieri C.G."/>
            <person name="Barbash D.A."/>
            <person name="Barker D."/>
            <person name="Barsanti P."/>
            <person name="Batterham P."/>
            <person name="Batzoglou S."/>
            <person name="Begun D."/>
            <person name="Bhutkar A."/>
            <person name="Blanco E."/>
            <person name="Bosak S.A."/>
            <person name="Bradley R.K."/>
            <person name="Brand A.D."/>
            <person name="Brent M.R."/>
            <person name="Brooks A.N."/>
            <person name="Brown R.H."/>
            <person name="Butlin R.K."/>
            <person name="Caggese C."/>
            <person name="Calvi B.R."/>
            <person name="Bernardo de Carvalho A."/>
            <person name="Caspi A."/>
            <person name="Castrezana S."/>
            <person name="Celniker S.E."/>
            <person name="Chang J.L."/>
            <person name="Chapple C."/>
            <person name="Chatterji S."/>
            <person name="Chinwalla A."/>
            <person name="Civetta A."/>
            <person name="Clifton S.W."/>
            <person name="Comeron J.M."/>
            <person name="Costello J.C."/>
            <person name="Coyne J.A."/>
            <person name="Daub J."/>
            <person name="David R.G."/>
            <person name="Delcher A.L."/>
            <person name="Delehaunty K."/>
            <person name="Do C.B."/>
            <person name="Ebling H."/>
            <person name="Edwards K."/>
            <person name="Eickbush T."/>
            <person name="Evans J.D."/>
            <person name="Filipski A."/>
            <person name="Findeiss S."/>
            <person name="Freyhult E."/>
            <person name="Fulton L."/>
            <person name="Fulton R."/>
            <person name="Garcia A.C."/>
            <person name="Gardiner A."/>
            <person name="Garfield D.A."/>
            <person name="Garvin B.E."/>
            <person name="Gibson G."/>
            <person name="Gilbert D."/>
            <person name="Gnerre S."/>
            <person name="Godfrey J."/>
            <person name="Good R."/>
            <person name="Gotea V."/>
            <person name="Gravely B."/>
            <person name="Greenberg A.J."/>
            <person name="Griffiths-Jones S."/>
            <person name="Gross S."/>
            <person name="Guigo R."/>
            <person name="Gustafson E.A."/>
            <person name="Haerty W."/>
            <person name="Hahn M.W."/>
            <person name="Halligan D.L."/>
            <person name="Halpern A.L."/>
            <person name="Halter G.M."/>
            <person name="Han M.V."/>
            <person name="Heger A."/>
            <person name="Hillier L."/>
            <person name="Hinrichs A.S."/>
            <person name="Holmes I."/>
            <person name="Hoskins R.A."/>
            <person name="Hubisz M.J."/>
            <person name="Hultmark D."/>
            <person name="Huntley M.A."/>
            <person name="Jaffe D.B."/>
            <person name="Jagadeeshan S."/>
            <person name="Jeck W.R."/>
            <person name="Johnson J."/>
            <person name="Jones C.D."/>
            <person name="Jordan W.C."/>
            <person name="Karpen G.H."/>
            <person name="Kataoka E."/>
            <person name="Keightley P.D."/>
            <person name="Kheradpour P."/>
            <person name="Kirkness E.F."/>
            <person name="Koerich L.B."/>
            <person name="Kristiansen K."/>
            <person name="Kudrna D."/>
            <person name="Kulathinal R.J."/>
            <person name="Kumar S."/>
            <person name="Kwok R."/>
            <person name="Lander E."/>
            <person name="Langley C.H."/>
            <person name="Lapoint R."/>
            <person name="Lazzaro B.P."/>
            <person name="Lee S.J."/>
            <person name="Levesque L."/>
            <person name="Li R."/>
            <person name="Lin C.F."/>
            <person name="Lin M.F."/>
            <person name="Lindblad-Toh K."/>
            <person name="Llopart A."/>
            <person name="Long M."/>
            <person name="Low L."/>
            <person name="Lozovsky E."/>
            <person name="Lu J."/>
            <person name="Luo M."/>
            <person name="Machado C.A."/>
            <person name="Makalowski W."/>
            <person name="Marzo M."/>
            <person name="Matsuda M."/>
            <person name="Matzkin L."/>
            <person name="McAllister B."/>
            <person name="McBride C.S."/>
            <person name="McKernan B."/>
            <person name="McKernan K."/>
            <person name="Mendez-Lago M."/>
            <person name="Minx P."/>
            <person name="Mollenhauer M.U."/>
            <person name="Montooth K."/>
            <person name="Mount S.M."/>
            <person name="Mu X."/>
            <person name="Myers E."/>
            <person name="Negre B."/>
            <person name="Newfeld S."/>
            <person name="Nielsen R."/>
            <person name="Noor M.A."/>
            <person name="O'Grady P."/>
            <person name="Pachter L."/>
            <person name="Papaceit M."/>
            <person name="Parisi M.J."/>
            <person name="Parisi M."/>
            <person name="Parts L."/>
            <person name="Pedersen J.S."/>
            <person name="Pesole G."/>
            <person name="Phillippy A.M."/>
            <person name="Ponting C.P."/>
            <person name="Pop M."/>
            <person name="Porcelli D."/>
            <person name="Powell J.R."/>
            <person name="Prohaska S."/>
            <person name="Pruitt K."/>
            <person name="Puig M."/>
            <person name="Quesneville H."/>
            <person name="Ram K.R."/>
            <person name="Rand D."/>
            <person name="Rasmussen M.D."/>
            <person name="Reed L.K."/>
            <person name="Reenan R."/>
            <person name="Reily A."/>
            <person name="Remington K.A."/>
            <person name="Rieger T.T."/>
            <person name="Ritchie M.G."/>
            <person name="Robin C."/>
            <person name="Rogers Y.H."/>
            <person name="Rohde C."/>
            <person name="Rozas J."/>
            <person name="Rubenfield M.J."/>
            <person name="Ruiz A."/>
            <person name="Russo S."/>
            <person name="Salzberg S.L."/>
            <person name="Sanchez-Gracia A."/>
            <person name="Saranga D.J."/>
            <person name="Sato H."/>
            <person name="Schaeffer S.W."/>
            <person name="Schatz M.C."/>
            <person name="Schlenke T."/>
            <person name="Schwartz R."/>
            <person name="Segarra C."/>
            <person name="Singh R.S."/>
            <person name="Sirot L."/>
            <person name="Sirota M."/>
            <person name="Sisneros N.B."/>
            <person name="Smith C.D."/>
            <person name="Smith T.F."/>
            <person name="Spieth J."/>
            <person name="Stage D.E."/>
            <person name="Stark A."/>
            <person name="Stephan W."/>
            <person name="Strausberg R.L."/>
            <person name="Strempel S."/>
            <person name="Sturgill D."/>
            <person name="Sutton G."/>
            <person name="Sutton G.G."/>
            <person name="Tao W."/>
            <person name="Teichmann S."/>
            <person name="Tobari Y.N."/>
            <person name="Tomimura Y."/>
            <person name="Tsolas J.M."/>
            <person name="Valente V.L."/>
            <person name="Venter E."/>
            <person name="Venter J.C."/>
            <person name="Vicario S."/>
            <person name="Vieira F.G."/>
            <person name="Vilella A.J."/>
            <person name="Villasante A."/>
            <person name="Walenz B."/>
            <person name="Wang J."/>
            <person name="Wasserman M."/>
            <person name="Watts T."/>
            <person name="Wilson D."/>
            <person name="Wilson R.K."/>
            <person name="Wing R.A."/>
            <person name="Wolfner M.F."/>
            <person name="Wong A."/>
            <person name="Wong G.K."/>
            <person name="Wu C.I."/>
            <person name="Wu G."/>
            <person name="Yamamoto D."/>
            <person name="Yang H.P."/>
            <person name="Yang S.P."/>
            <person name="Yorke J.A."/>
            <person name="Yoshida K."/>
            <person name="Zdobnov E."/>
            <person name="Zhang P."/>
            <person name="Zhang Y."/>
            <person name="Zimin A.V."/>
            <person name="Baldwin J."/>
            <person name="Abdouelleil A."/>
            <person name="Abdulkadir J."/>
            <person name="Abebe A."/>
            <person name="Abera B."/>
            <person name="Abreu J."/>
            <person name="Acer S.C."/>
            <person name="Aftuck L."/>
            <person name="Alexander A."/>
            <person name="An P."/>
            <person name="Anderson E."/>
            <person name="Anderson S."/>
            <person name="Arachi H."/>
            <person name="Azer M."/>
            <person name="Bachantsang P."/>
            <person name="Barry A."/>
            <person name="Bayul T."/>
            <person name="Berlin A."/>
            <person name="Bessette D."/>
            <person name="Bloom T."/>
            <person name="Blye J."/>
            <person name="Boguslavskiy L."/>
            <person name="Bonnet C."/>
            <person name="Boukhgalter B."/>
            <person name="Bourzgui I."/>
            <person name="Brown A."/>
            <person name="Cahill P."/>
            <person name="Channer S."/>
            <person name="Cheshatsang Y."/>
            <person name="Chuda L."/>
            <person name="Citroen M."/>
            <person name="Collymore A."/>
            <person name="Cooke P."/>
            <person name="Costello M."/>
            <person name="D'Aco K."/>
            <person name="Daza R."/>
            <person name="De Haan G."/>
            <person name="DeGray S."/>
            <person name="DeMaso C."/>
            <person name="Dhargay N."/>
            <person name="Dooley K."/>
            <person name="Dooley E."/>
            <person name="Doricent M."/>
            <person name="Dorje P."/>
            <person name="Dorjee K."/>
            <person name="Dupes A."/>
            <person name="Elong R."/>
            <person name="Falk J."/>
            <person name="Farina A."/>
            <person name="Faro S."/>
            <person name="Ferguson D."/>
            <person name="Fisher S."/>
            <person name="Foley C.D."/>
            <person name="Franke A."/>
            <person name="Friedrich D."/>
            <person name="Gadbois L."/>
            <person name="Gearin G."/>
            <person name="Gearin C.R."/>
            <person name="Giannoukos G."/>
            <person name="Goode T."/>
            <person name="Graham J."/>
            <person name="Grandbois E."/>
            <person name="Grewal S."/>
            <person name="Gyaltsen K."/>
            <person name="Hafez N."/>
            <person name="Hagos B."/>
            <person name="Hall J."/>
            <person name="Henson C."/>
            <person name="Hollinger A."/>
            <person name="Honan T."/>
            <person name="Huard M.D."/>
            <person name="Hughes L."/>
            <person name="Hurhula B."/>
            <person name="Husby M.E."/>
            <person name="Kamat A."/>
            <person name="Kanga B."/>
            <person name="Kashin S."/>
            <person name="Khazanovich D."/>
            <person name="Kisner P."/>
            <person name="Lance K."/>
            <person name="Lara M."/>
            <person name="Lee W."/>
            <person name="Lennon N."/>
            <person name="Letendre F."/>
            <person name="LeVine R."/>
            <person name="Lipovsky A."/>
            <person name="Liu X."/>
            <person name="Liu J."/>
            <person name="Liu S."/>
            <person name="Lokyitsang T."/>
            <person name="Lokyitsang Y."/>
            <person name="Lubonja R."/>
            <person name="Lui A."/>
            <person name="MacDonald P."/>
            <person name="Magnisalis V."/>
            <person name="Maru K."/>
            <person name="Matthews C."/>
            <person name="McCusker W."/>
            <person name="McDonough S."/>
            <person name="Mehta T."/>
            <person name="Meldrim J."/>
            <person name="Meneus L."/>
            <person name="Mihai O."/>
            <person name="Mihalev A."/>
            <person name="Mihova T."/>
            <person name="Mittelman R."/>
            <person name="Mlenga V."/>
            <person name="Montmayeur A."/>
            <person name="Mulrain L."/>
            <person name="Navidi A."/>
            <person name="Naylor J."/>
            <person name="Negash T."/>
            <person name="Nguyen T."/>
            <person name="Nguyen N."/>
            <person name="Nicol R."/>
            <person name="Norbu C."/>
            <person name="Norbu N."/>
            <person name="Novod N."/>
            <person name="O'Neill B."/>
            <person name="Osman S."/>
            <person name="Markiewicz E."/>
            <person name="Oyono O.L."/>
            <person name="Patti C."/>
            <person name="Phunkhang P."/>
            <person name="Pierre F."/>
            <person name="Priest M."/>
            <person name="Raghuraman S."/>
            <person name="Rege F."/>
            <person name="Reyes R."/>
            <person name="Rise C."/>
            <person name="Rogov P."/>
            <person name="Ross K."/>
            <person name="Ryan E."/>
            <person name="Settipalli S."/>
            <person name="Shea T."/>
            <person name="Sherpa N."/>
            <person name="Shi L."/>
            <person name="Shih D."/>
            <person name="Sparrow T."/>
            <person name="Spaulding J."/>
            <person name="Stalker J."/>
            <person name="Stange-Thomann N."/>
            <person name="Stavropoulos S."/>
            <person name="Stone C."/>
            <person name="Strader C."/>
            <person name="Tesfaye S."/>
            <person name="Thomson T."/>
            <person name="Thoulutsang Y."/>
            <person name="Thoulutsang D."/>
            <person name="Topham K."/>
            <person name="Topping I."/>
            <person name="Tsamla T."/>
            <person name="Vassiliev H."/>
            <person name="Vo A."/>
            <person name="Wangchuk T."/>
            <person name="Wangdi T."/>
            <person name="Weiand M."/>
            <person name="Wilkinson J."/>
            <person name="Wilson A."/>
            <person name="Yadav S."/>
            <person name="Young G."/>
            <person name="Yu Q."/>
            <person name="Zembek L."/>
            <person name="Zhong D."/>
            <person name="Zimmer A."/>
            <person name="Zwirko Z."/>
            <person name="Jaffe D.B."/>
            <person name="Alvarez P."/>
            <person name="Brockman W."/>
            <person name="Butler J."/>
            <person name="Chin C."/>
            <person name="Gnerre S."/>
            <person name="Grabherr M."/>
            <person name="Kleber M."/>
            <person name="Mauceli E."/>
            <person name="MacCallum I."/>
        </authorList>
    </citation>
    <scope>NUCLEOTIDE SEQUENCE [LARGE SCALE GENOMIC DNA]</scope>
    <source>
        <strain evidence="3">Tucson 15010-1051.87</strain>
    </source>
</reference>
<proteinExistence type="predicted"/>
<dbReference type="Proteomes" id="UP000008792">
    <property type="component" value="Unassembled WGS sequence"/>
</dbReference>
<dbReference type="EMBL" id="CH940752">
    <property type="protein sequence ID" value="KRF80844.1"/>
    <property type="molecule type" value="Genomic_DNA"/>
</dbReference>
<sequence length="89" mass="10163">MSPSQSLSQLASPLQFASQLESALMQQLVASWRTHTQPTQTQQNVSLSRETQKKKKKTPKKKQKAKDPKLEPKLTKKVDYGSSTRREHE</sequence>
<feature type="region of interest" description="Disordered" evidence="1">
    <location>
        <begin position="35"/>
        <end position="89"/>
    </location>
</feature>
<keyword evidence="3" id="KW-1185">Reference proteome</keyword>
<accession>A0A0Q9W7P2</accession>
<dbReference type="InParanoid" id="A0A0Q9W7P2"/>